<evidence type="ECO:0000259" key="5">
    <source>
        <dbReference type="Pfam" id="PF00535"/>
    </source>
</evidence>
<dbReference type="PANTHER" id="PTHR43685:SF5">
    <property type="entry name" value="GLYCOSYLTRANSFERASE EPSE-RELATED"/>
    <property type="match status" value="1"/>
</dbReference>
<keyword evidence="7" id="KW-1185">Reference proteome</keyword>
<dbReference type="RefSeq" id="WP_139000378.1">
    <property type="nucleotide sequence ID" value="NZ_BAABAV010000001.1"/>
</dbReference>
<dbReference type="Pfam" id="PF00535">
    <property type="entry name" value="Glycos_transf_2"/>
    <property type="match status" value="1"/>
</dbReference>
<dbReference type="PANTHER" id="PTHR43685">
    <property type="entry name" value="GLYCOSYLTRANSFERASE"/>
    <property type="match status" value="1"/>
</dbReference>
<name>A0ABP8EBW2_9FLAO</name>
<keyword evidence="3" id="KW-0808">Transferase</keyword>
<keyword evidence="4" id="KW-0472">Membrane</keyword>
<dbReference type="SUPFAM" id="SSF53448">
    <property type="entry name" value="Nucleotide-diphospho-sugar transferases"/>
    <property type="match status" value="1"/>
</dbReference>
<evidence type="ECO:0000256" key="2">
    <source>
        <dbReference type="ARBA" id="ARBA00022676"/>
    </source>
</evidence>
<proteinExistence type="inferred from homology"/>
<dbReference type="Gene3D" id="3.90.550.10">
    <property type="entry name" value="Spore Coat Polysaccharide Biosynthesis Protein SpsA, Chain A"/>
    <property type="match status" value="1"/>
</dbReference>
<evidence type="ECO:0000256" key="1">
    <source>
        <dbReference type="ARBA" id="ARBA00006739"/>
    </source>
</evidence>
<gene>
    <name evidence="6" type="ORF">GCM10022257_18310</name>
</gene>
<feature type="transmembrane region" description="Helical" evidence="4">
    <location>
        <begin position="236"/>
        <end position="258"/>
    </location>
</feature>
<protein>
    <submittedName>
        <fullName evidence="6">Glycosyltransferase</fullName>
    </submittedName>
</protein>
<comment type="similarity">
    <text evidence="1">Belongs to the glycosyltransferase 2 family.</text>
</comment>
<keyword evidence="4" id="KW-0812">Transmembrane</keyword>
<evidence type="ECO:0000256" key="3">
    <source>
        <dbReference type="ARBA" id="ARBA00022679"/>
    </source>
</evidence>
<dbReference type="EMBL" id="BAABAV010000001">
    <property type="protein sequence ID" value="GAA4269730.1"/>
    <property type="molecule type" value="Genomic_DNA"/>
</dbReference>
<reference evidence="7" key="1">
    <citation type="journal article" date="2019" name="Int. J. Syst. Evol. Microbiol.">
        <title>The Global Catalogue of Microorganisms (GCM) 10K type strain sequencing project: providing services to taxonomists for standard genome sequencing and annotation.</title>
        <authorList>
            <consortium name="The Broad Institute Genomics Platform"/>
            <consortium name="The Broad Institute Genome Sequencing Center for Infectious Disease"/>
            <person name="Wu L."/>
            <person name="Ma J."/>
        </authorList>
    </citation>
    <scope>NUCLEOTIDE SEQUENCE [LARGE SCALE GENOMIC DNA]</scope>
    <source>
        <strain evidence="7">JCM 17452</strain>
    </source>
</reference>
<keyword evidence="4" id="KW-1133">Transmembrane helix</keyword>
<accession>A0ABP8EBW2</accession>
<dbReference type="InterPro" id="IPR050834">
    <property type="entry name" value="Glycosyltransf_2"/>
</dbReference>
<dbReference type="Proteomes" id="UP001500027">
    <property type="component" value="Unassembled WGS sequence"/>
</dbReference>
<evidence type="ECO:0000313" key="7">
    <source>
        <dbReference type="Proteomes" id="UP001500027"/>
    </source>
</evidence>
<dbReference type="InterPro" id="IPR029044">
    <property type="entry name" value="Nucleotide-diphossugar_trans"/>
</dbReference>
<evidence type="ECO:0000256" key="4">
    <source>
        <dbReference type="SAM" id="Phobius"/>
    </source>
</evidence>
<keyword evidence="2" id="KW-0328">Glycosyltransferase</keyword>
<evidence type="ECO:0000313" key="6">
    <source>
        <dbReference type="EMBL" id="GAA4269730.1"/>
    </source>
</evidence>
<sequence>MKNCIAILLPHYNNCNGLRLSLKSLINERETFTLFVYDDGSNDFNCVEQIINEFDKYYHIVLKRNDVNLGITKTLNKGLEFILKCDEYKYVARLDAGDIFLNDRLKKQKLFLENHQDVYLVGSWVRFVNMNREVLFIFKPPTQHQKIKRAIHMYNPFMHSSVMFKIEIIHTVGLYPENYPALEDHAYFFKIIKKFKTAILNEVLLEYEINPNAITNVMRNQQTKSRLSLLLKEYKFGWFTSIGLLRALLTLFLPPNFLTFMKRRFFYR</sequence>
<feature type="domain" description="Glycosyltransferase 2-like" evidence="5">
    <location>
        <begin position="7"/>
        <end position="134"/>
    </location>
</feature>
<comment type="caution">
    <text evidence="6">The sequence shown here is derived from an EMBL/GenBank/DDBJ whole genome shotgun (WGS) entry which is preliminary data.</text>
</comment>
<organism evidence="6 7">
    <name type="scientific">Hyunsoonleella aestuarii</name>
    <dbReference type="NCBI Taxonomy" id="912802"/>
    <lineage>
        <taxon>Bacteria</taxon>
        <taxon>Pseudomonadati</taxon>
        <taxon>Bacteroidota</taxon>
        <taxon>Flavobacteriia</taxon>
        <taxon>Flavobacteriales</taxon>
        <taxon>Flavobacteriaceae</taxon>
    </lineage>
</organism>
<dbReference type="InterPro" id="IPR001173">
    <property type="entry name" value="Glyco_trans_2-like"/>
</dbReference>